<accession>G0SAS9</accession>
<organism evidence="5">
    <name type="scientific">Chaetomium thermophilum (strain DSM 1495 / CBS 144.50 / IMI 039719)</name>
    <name type="common">Thermochaetoides thermophila</name>
    <dbReference type="NCBI Taxonomy" id="759272"/>
    <lineage>
        <taxon>Eukaryota</taxon>
        <taxon>Fungi</taxon>
        <taxon>Dikarya</taxon>
        <taxon>Ascomycota</taxon>
        <taxon>Pezizomycotina</taxon>
        <taxon>Sordariomycetes</taxon>
        <taxon>Sordariomycetidae</taxon>
        <taxon>Sordariales</taxon>
        <taxon>Chaetomiaceae</taxon>
        <taxon>Thermochaetoides</taxon>
    </lineage>
</organism>
<keyword evidence="5" id="KW-1185">Reference proteome</keyword>
<dbReference type="InterPro" id="IPR016181">
    <property type="entry name" value="Acyl_CoA_acyltransferase"/>
</dbReference>
<evidence type="ECO:0000256" key="1">
    <source>
        <dbReference type="ARBA" id="ARBA00009893"/>
    </source>
</evidence>
<dbReference type="PANTHER" id="PTHR31438:SF7">
    <property type="entry name" value="ACYLTRANSFERASE MBTK_IUCB-LIKE CONSERVED DOMAIN-CONTAINING PROTEIN"/>
    <property type="match status" value="1"/>
</dbReference>
<protein>
    <recommendedName>
        <fullName evidence="3">Acyltransferase MbtK/IucB-like conserved domain-containing protein</fullName>
    </recommendedName>
</protein>
<dbReference type="GO" id="GO:0019290">
    <property type="term" value="P:siderophore biosynthetic process"/>
    <property type="evidence" value="ECO:0007669"/>
    <property type="project" value="InterPro"/>
</dbReference>
<dbReference type="OrthoDB" id="4250781at2759"/>
<feature type="domain" description="Acyltransferase MbtK/IucB-like conserved" evidence="3">
    <location>
        <begin position="265"/>
        <end position="314"/>
    </location>
</feature>
<dbReference type="GeneID" id="18258801"/>
<dbReference type="PANTHER" id="PTHR31438">
    <property type="entry name" value="LYSINE N-ACYLTRANSFERASE C17G9.06C-RELATED"/>
    <property type="match status" value="1"/>
</dbReference>
<evidence type="ECO:0000259" key="3">
    <source>
        <dbReference type="SMART" id="SM01006"/>
    </source>
</evidence>
<dbReference type="HOGENOM" id="CLU_039848_1_0_1"/>
<gene>
    <name evidence="4" type="ORF">CTHT_0047630</name>
</gene>
<dbReference type="GO" id="GO:0016410">
    <property type="term" value="F:N-acyltransferase activity"/>
    <property type="evidence" value="ECO:0007669"/>
    <property type="project" value="TreeGrafter"/>
</dbReference>
<feature type="region of interest" description="Disordered" evidence="2">
    <location>
        <begin position="216"/>
        <end position="242"/>
    </location>
</feature>
<dbReference type="InterPro" id="IPR019432">
    <property type="entry name" value="Acyltransferase_MbtK/IucB-like"/>
</dbReference>
<dbReference type="SMART" id="SM01006">
    <property type="entry name" value="AlcB"/>
    <property type="match status" value="1"/>
</dbReference>
<sequence length="454" mass="51370">MTRRQQIFASLTTSSSVLLKLPHPYLTPYIVTKSPSCEDSFQLTPQPSPADAKPLPTPLHNPSLSFTEPVDLKLGDRPKDSNNTAWARARRSPAVTVRWADDEPTIGQLWLVTYAVFTVRGREEAFRLRVEGKGAENVKRRLKVVGLGVDHPKEAPSTTAAAANSEEDDEILILRSSFWQGAGSPFGPRPAWTPETQDPDLSNYPLPPPAYTLSYRTSSGGAAPDLSSTTPRTPSWHPHRRAKPAPGSVIYSRWIPHLGETFSMVALDVENEKHVALFHNWQNDPRVSQGWDLRGTLDQHREYLRKVRDDPHRLAVIGRFEGVEFAYFEVYWAKEDPISAYYPADDYDRGRHSLVGDVRYRGPHRVSAWWSSLMHYLFLDEPRTRWVVGEPKHTNSSVLVYDLSHGFSLEKLIDLPQKRSALMRCSRERFFQMCPLDENEKVVLGTGVGLVPKL</sequence>
<comment type="similarity">
    <text evidence="1">Belongs to the lysine N-acyltransferase MbtK family.</text>
</comment>
<dbReference type="STRING" id="759272.G0SAS9"/>
<dbReference type="Gene3D" id="3.40.630.30">
    <property type="match status" value="1"/>
</dbReference>
<dbReference type="EMBL" id="GL988044">
    <property type="protein sequence ID" value="EGS19309.1"/>
    <property type="molecule type" value="Genomic_DNA"/>
</dbReference>
<dbReference type="Pfam" id="PF13523">
    <property type="entry name" value="Acetyltransf_8"/>
    <property type="match status" value="1"/>
</dbReference>
<proteinExistence type="inferred from homology"/>
<dbReference type="eggNOG" id="ENOG502RZMI">
    <property type="taxonomic scope" value="Eukaryota"/>
</dbReference>
<name>G0SAS9_CHATD</name>
<feature type="region of interest" description="Disordered" evidence="2">
    <location>
        <begin position="38"/>
        <end position="62"/>
    </location>
</feature>
<dbReference type="RefSeq" id="XP_006695131.1">
    <property type="nucleotide sequence ID" value="XM_006695068.1"/>
</dbReference>
<evidence type="ECO:0000313" key="5">
    <source>
        <dbReference type="Proteomes" id="UP000008066"/>
    </source>
</evidence>
<dbReference type="OMA" id="VTAWWSS"/>
<reference evidence="4 5" key="1">
    <citation type="journal article" date="2011" name="Cell">
        <title>Insight into structure and assembly of the nuclear pore complex by utilizing the genome of a eukaryotic thermophile.</title>
        <authorList>
            <person name="Amlacher S."/>
            <person name="Sarges P."/>
            <person name="Flemming D."/>
            <person name="van Noort V."/>
            <person name="Kunze R."/>
            <person name="Devos D.P."/>
            <person name="Arumugam M."/>
            <person name="Bork P."/>
            <person name="Hurt E."/>
        </authorList>
    </citation>
    <scope>NUCLEOTIDE SEQUENCE [LARGE SCALE GENOMIC DNA]</scope>
    <source>
        <strain evidence="5">DSM 1495 / CBS 144.50 / IMI 039719</strain>
    </source>
</reference>
<feature type="compositionally biased region" description="Polar residues" evidence="2">
    <location>
        <begin position="216"/>
        <end position="233"/>
    </location>
</feature>
<dbReference type="AlphaFoldDB" id="G0SAS9"/>
<dbReference type="Proteomes" id="UP000008066">
    <property type="component" value="Unassembled WGS sequence"/>
</dbReference>
<dbReference type="SUPFAM" id="SSF55729">
    <property type="entry name" value="Acyl-CoA N-acyltransferases (Nat)"/>
    <property type="match status" value="1"/>
</dbReference>
<evidence type="ECO:0000256" key="2">
    <source>
        <dbReference type="SAM" id="MobiDB-lite"/>
    </source>
</evidence>
<evidence type="ECO:0000313" key="4">
    <source>
        <dbReference type="EMBL" id="EGS19309.1"/>
    </source>
</evidence>
<dbReference type="KEGG" id="cthr:CTHT_0047630"/>